<dbReference type="EMBL" id="SSTM01000001">
    <property type="protein sequence ID" value="TJW12502.1"/>
    <property type="molecule type" value="Genomic_DNA"/>
</dbReference>
<feature type="binding site" evidence="6">
    <location>
        <position position="175"/>
    </location>
    <ligand>
        <name>a divalent metal cation</name>
        <dbReference type="ChEBI" id="CHEBI:60240"/>
        <label>2</label>
        <note>catalytic</note>
    </ligand>
</feature>
<evidence type="ECO:0000256" key="1">
    <source>
        <dbReference type="ARBA" id="ARBA00002521"/>
    </source>
</evidence>
<evidence type="ECO:0000256" key="4">
    <source>
        <dbReference type="ARBA" id="ARBA00022723"/>
    </source>
</evidence>
<dbReference type="Proteomes" id="UP000309454">
    <property type="component" value="Unassembled WGS sequence"/>
</dbReference>
<keyword evidence="4 6" id="KW-0479">Metal-binding</keyword>
<evidence type="ECO:0000256" key="2">
    <source>
        <dbReference type="ARBA" id="ARBA00022438"/>
    </source>
</evidence>
<feature type="binding site" evidence="6">
    <location>
        <position position="208"/>
    </location>
    <ligand>
        <name>a divalent metal cation</name>
        <dbReference type="ChEBI" id="CHEBI:60240"/>
        <label>2</label>
        <note>catalytic</note>
    </ligand>
</feature>
<dbReference type="CDD" id="cd01086">
    <property type="entry name" value="MetAP1"/>
    <property type="match status" value="1"/>
</dbReference>
<dbReference type="PANTHER" id="PTHR43330:SF27">
    <property type="entry name" value="METHIONINE AMINOPEPTIDASE"/>
    <property type="match status" value="1"/>
</dbReference>
<dbReference type="SUPFAM" id="SSF55920">
    <property type="entry name" value="Creatinase/aminopeptidase"/>
    <property type="match status" value="1"/>
</dbReference>
<dbReference type="OrthoDB" id="9802055at2"/>
<dbReference type="GO" id="GO:0046872">
    <property type="term" value="F:metal ion binding"/>
    <property type="evidence" value="ECO:0007669"/>
    <property type="project" value="UniProtKB-UniRule"/>
</dbReference>
<evidence type="ECO:0000256" key="3">
    <source>
        <dbReference type="ARBA" id="ARBA00022670"/>
    </source>
</evidence>
<dbReference type="InterPro" id="IPR036005">
    <property type="entry name" value="Creatinase/aminopeptidase-like"/>
</dbReference>
<comment type="subunit">
    <text evidence="6">Monomer.</text>
</comment>
<evidence type="ECO:0000256" key="7">
    <source>
        <dbReference type="RuleBase" id="RU003653"/>
    </source>
</evidence>
<dbReference type="PANTHER" id="PTHR43330">
    <property type="entry name" value="METHIONINE AMINOPEPTIDASE"/>
    <property type="match status" value="1"/>
</dbReference>
<dbReference type="NCBIfam" id="TIGR00500">
    <property type="entry name" value="met_pdase_I"/>
    <property type="match status" value="1"/>
</dbReference>
<evidence type="ECO:0000256" key="5">
    <source>
        <dbReference type="ARBA" id="ARBA00022801"/>
    </source>
</evidence>
<feature type="binding site" evidence="6">
    <location>
        <position position="182"/>
    </location>
    <ligand>
        <name>substrate</name>
    </ligand>
</feature>
<keyword evidence="3 6" id="KW-0645">Protease</keyword>
<comment type="caution">
    <text evidence="9">The sequence shown here is derived from an EMBL/GenBank/DDBJ whole genome shotgun (WGS) entry which is preliminary data.</text>
</comment>
<feature type="domain" description="Peptidase M24" evidence="8">
    <location>
        <begin position="17"/>
        <end position="246"/>
    </location>
</feature>
<dbReference type="InterPro" id="IPR001714">
    <property type="entry name" value="Pept_M24_MAP"/>
</dbReference>
<dbReference type="Gene3D" id="3.90.230.10">
    <property type="entry name" value="Creatinase/methionine aminopeptidase superfamily"/>
    <property type="match status" value="1"/>
</dbReference>
<evidence type="ECO:0000313" key="10">
    <source>
        <dbReference type="Proteomes" id="UP000309454"/>
    </source>
</evidence>
<keyword evidence="10" id="KW-1185">Reference proteome</keyword>
<accession>A0A4T9TAT1</accession>
<sequence>MRRRREWPILKSPGEIEAMKEAGRVSALALRQVGRAARPGVSTWELDLLAEEVIRSEGGVPAFKGYGGFPGSICASVNEQIVHGIPSRAVKLAEGDVLSVDTGAIVDGWVGDNAWTFPIGVIDEEKQRLLDVTERCMWEGIAAARSGNRLGDIGHAVQSLAEANGLGVVREYVGHGVGRAMHEPPNVPNYGRRGTGIELCVGMVLAIEPMINLGTHKTRPMPDGWLVCTRDGRPSAHFEKTIAITEDGPVLLTVEPGREKPL</sequence>
<feature type="binding site" evidence="6">
    <location>
        <position position="112"/>
    </location>
    <ligand>
        <name>a divalent metal cation</name>
        <dbReference type="ChEBI" id="CHEBI:60240"/>
        <label>2</label>
        <note>catalytic</note>
    </ligand>
</feature>
<evidence type="ECO:0000259" key="8">
    <source>
        <dbReference type="Pfam" id="PF00557"/>
    </source>
</evidence>
<name>A0A4T9TAT1_9ACTN</name>
<comment type="catalytic activity">
    <reaction evidence="6 7">
        <text>Release of N-terminal amino acids, preferentially methionine, from peptides and arylamides.</text>
        <dbReference type="EC" id="3.4.11.18"/>
    </reaction>
</comment>
<reference evidence="9 10" key="1">
    <citation type="submission" date="2019-04" db="EMBL/GenBank/DDBJ databases">
        <title>Microbes associate with the intestines of laboratory mice.</title>
        <authorList>
            <person name="Navarre W."/>
            <person name="Wong E."/>
            <person name="Huang K.C."/>
            <person name="Tropini C."/>
            <person name="Ng K."/>
            <person name="Yu B."/>
        </authorList>
    </citation>
    <scope>NUCLEOTIDE SEQUENCE [LARGE SCALE GENOMIC DNA]</scope>
    <source>
        <strain evidence="9 10">NM48_B13</strain>
    </source>
</reference>
<feature type="binding site" evidence="6">
    <location>
        <position position="239"/>
    </location>
    <ligand>
        <name>a divalent metal cation</name>
        <dbReference type="ChEBI" id="CHEBI:60240"/>
        <label>1</label>
    </ligand>
</feature>
<dbReference type="InterPro" id="IPR000994">
    <property type="entry name" value="Pept_M24"/>
</dbReference>
<dbReference type="GO" id="GO:0005829">
    <property type="term" value="C:cytosol"/>
    <property type="evidence" value="ECO:0007669"/>
    <property type="project" value="TreeGrafter"/>
</dbReference>
<gene>
    <name evidence="6 9" type="primary">map</name>
    <name evidence="9" type="ORF">E5982_02635</name>
</gene>
<organism evidence="9 10">
    <name type="scientific">Parvibacter caecicola</name>
    <dbReference type="NCBI Taxonomy" id="747645"/>
    <lineage>
        <taxon>Bacteria</taxon>
        <taxon>Bacillati</taxon>
        <taxon>Actinomycetota</taxon>
        <taxon>Coriobacteriia</taxon>
        <taxon>Coriobacteriales</taxon>
        <taxon>Coriobacteriaceae</taxon>
        <taxon>Parvibacter</taxon>
    </lineage>
</organism>
<dbReference type="RefSeq" id="WP_136845353.1">
    <property type="nucleotide sequence ID" value="NZ_SSTM01000001.1"/>
</dbReference>
<dbReference type="HAMAP" id="MF_01974">
    <property type="entry name" value="MetAP_1"/>
    <property type="match status" value="1"/>
</dbReference>
<dbReference type="GO" id="GO:0006508">
    <property type="term" value="P:proteolysis"/>
    <property type="evidence" value="ECO:0007669"/>
    <property type="project" value="UniProtKB-KW"/>
</dbReference>
<evidence type="ECO:0000313" key="9">
    <source>
        <dbReference type="EMBL" id="TJW12502.1"/>
    </source>
</evidence>
<dbReference type="EC" id="3.4.11.18" evidence="6 7"/>
<feature type="binding site" evidence="6">
    <location>
        <position position="239"/>
    </location>
    <ligand>
        <name>a divalent metal cation</name>
        <dbReference type="ChEBI" id="CHEBI:60240"/>
        <label>2</label>
        <note>catalytic</note>
    </ligand>
</feature>
<protein>
    <recommendedName>
        <fullName evidence="6 7">Methionine aminopeptidase</fullName>
        <shortName evidence="6">MAP</shortName>
        <shortName evidence="6">MetAP</shortName>
        <ecNumber evidence="6 7">3.4.11.18</ecNumber>
    </recommendedName>
    <alternativeName>
        <fullName evidence="6">Peptidase M</fullName>
    </alternativeName>
</protein>
<dbReference type="PRINTS" id="PR00599">
    <property type="entry name" value="MAPEPTIDASE"/>
</dbReference>
<proteinExistence type="inferred from homology"/>
<comment type="similarity">
    <text evidence="6">Belongs to the peptidase M24A family. Methionine aminopeptidase type 1 subfamily.</text>
</comment>
<feature type="binding site" evidence="6">
    <location>
        <position position="83"/>
    </location>
    <ligand>
        <name>substrate</name>
    </ligand>
</feature>
<keyword evidence="2 6" id="KW-0031">Aminopeptidase</keyword>
<dbReference type="PROSITE" id="PS00680">
    <property type="entry name" value="MAP_1"/>
    <property type="match status" value="1"/>
</dbReference>
<dbReference type="AlphaFoldDB" id="A0A4T9TAT1"/>
<dbReference type="InterPro" id="IPR002467">
    <property type="entry name" value="Pept_M24A_MAP1"/>
</dbReference>
<dbReference type="GO" id="GO:0004239">
    <property type="term" value="F:initiator methionyl aminopeptidase activity"/>
    <property type="evidence" value="ECO:0007669"/>
    <property type="project" value="UniProtKB-UniRule"/>
</dbReference>
<feature type="binding site" evidence="6">
    <location>
        <position position="101"/>
    </location>
    <ligand>
        <name>a divalent metal cation</name>
        <dbReference type="ChEBI" id="CHEBI:60240"/>
        <label>1</label>
    </ligand>
</feature>
<dbReference type="GO" id="GO:0070006">
    <property type="term" value="F:metalloaminopeptidase activity"/>
    <property type="evidence" value="ECO:0007669"/>
    <property type="project" value="UniProtKB-UniRule"/>
</dbReference>
<keyword evidence="5 6" id="KW-0378">Hydrolase</keyword>
<comment type="cofactor">
    <cofactor evidence="6">
        <name>Co(2+)</name>
        <dbReference type="ChEBI" id="CHEBI:48828"/>
    </cofactor>
    <cofactor evidence="6">
        <name>Zn(2+)</name>
        <dbReference type="ChEBI" id="CHEBI:29105"/>
    </cofactor>
    <cofactor evidence="6">
        <name>Mn(2+)</name>
        <dbReference type="ChEBI" id="CHEBI:29035"/>
    </cofactor>
    <cofactor evidence="6">
        <name>Fe(2+)</name>
        <dbReference type="ChEBI" id="CHEBI:29033"/>
    </cofactor>
    <text evidence="6">Binds 2 divalent metal cations per subunit. Has a high-affinity and a low affinity metal-binding site. The true nature of the physiological cofactor is under debate. The enzyme is active with cobalt, zinc, manganese or divalent iron ions. Most likely, methionine aminopeptidases function as mononuclear Fe(2+)-metalloproteases under physiological conditions, and the catalytically relevant metal-binding site has been assigned to the histidine-containing high-affinity site.</text>
</comment>
<evidence type="ECO:0000256" key="6">
    <source>
        <dbReference type="HAMAP-Rule" id="MF_01974"/>
    </source>
</evidence>
<comment type="function">
    <text evidence="1 6">Removes the N-terminal methionine from nascent proteins. The N-terminal methionine is often cleaved when the second residue in the primary sequence is small and uncharged (Met-Ala-, Cys, Gly, Pro, Ser, Thr, or Val). Requires deformylation of the N(alpha)-formylated initiator methionine before it can be hydrolyzed.</text>
</comment>
<feature type="binding site" evidence="6">
    <location>
        <position position="112"/>
    </location>
    <ligand>
        <name>a divalent metal cation</name>
        <dbReference type="ChEBI" id="CHEBI:60240"/>
        <label>1</label>
    </ligand>
</feature>
<dbReference type="Pfam" id="PF00557">
    <property type="entry name" value="Peptidase_M24"/>
    <property type="match status" value="1"/>
</dbReference>